<evidence type="ECO:0000313" key="4">
    <source>
        <dbReference type="EMBL" id="RTQ34789.1"/>
    </source>
</evidence>
<name>A0A3S0QAE8_9BURK</name>
<reference evidence="4 5" key="1">
    <citation type="submission" date="2018-12" db="EMBL/GenBank/DDBJ databases">
        <title>The genome of Variovorax gossypii DSM 100435.</title>
        <authorList>
            <person name="Gao J."/>
            <person name="Sun J."/>
        </authorList>
    </citation>
    <scope>NUCLEOTIDE SEQUENCE [LARGE SCALE GENOMIC DNA]</scope>
    <source>
        <strain evidence="4 5">DSM 100435</strain>
    </source>
</reference>
<protein>
    <submittedName>
        <fullName evidence="4">4-hydroxythreonine-4-phosphate dehydrogenase</fullName>
    </submittedName>
</protein>
<dbReference type="Gene3D" id="3.40.718.10">
    <property type="entry name" value="Isopropylmalate Dehydrogenase"/>
    <property type="match status" value="1"/>
</dbReference>
<dbReference type="OrthoDB" id="9801783at2"/>
<dbReference type="PANTHER" id="PTHR30004:SF3">
    <property type="entry name" value="4-HYDROXYTHREONINE-4-PHOSPHATE DEHYDROGENASE 2-RELATED"/>
    <property type="match status" value="1"/>
</dbReference>
<evidence type="ECO:0000256" key="2">
    <source>
        <dbReference type="ARBA" id="ARBA00023002"/>
    </source>
</evidence>
<accession>A0A3S0QAE8</accession>
<keyword evidence="5" id="KW-1185">Reference proteome</keyword>
<dbReference type="PANTHER" id="PTHR30004">
    <property type="entry name" value="4-HYDROXYTHREONINE-4-PHOSPHATE DEHYDROGENASE"/>
    <property type="match status" value="1"/>
</dbReference>
<keyword evidence="1" id="KW-0479">Metal-binding</keyword>
<proteinExistence type="predicted"/>
<evidence type="ECO:0000313" key="5">
    <source>
        <dbReference type="Proteomes" id="UP000267418"/>
    </source>
</evidence>
<dbReference type="AlphaFoldDB" id="A0A3S0QAE8"/>
<gene>
    <name evidence="4" type="ORF">EJP69_10285</name>
</gene>
<comment type="caution">
    <text evidence="4">The sequence shown here is derived from an EMBL/GenBank/DDBJ whole genome shotgun (WGS) entry which is preliminary data.</text>
</comment>
<dbReference type="Proteomes" id="UP000267418">
    <property type="component" value="Unassembled WGS sequence"/>
</dbReference>
<dbReference type="EMBL" id="RXOE01000002">
    <property type="protein sequence ID" value="RTQ34789.1"/>
    <property type="molecule type" value="Genomic_DNA"/>
</dbReference>
<dbReference type="GO" id="GO:0046872">
    <property type="term" value="F:metal ion binding"/>
    <property type="evidence" value="ECO:0007669"/>
    <property type="project" value="UniProtKB-KW"/>
</dbReference>
<dbReference type="RefSeq" id="WP_126469871.1">
    <property type="nucleotide sequence ID" value="NZ_RXOE01000002.1"/>
</dbReference>
<evidence type="ECO:0000256" key="3">
    <source>
        <dbReference type="ARBA" id="ARBA00023027"/>
    </source>
</evidence>
<dbReference type="SUPFAM" id="SSF53659">
    <property type="entry name" value="Isocitrate/Isopropylmalate dehydrogenase-like"/>
    <property type="match status" value="1"/>
</dbReference>
<sequence length="357" mass="37404">MSTPSPKTQSVTSAKPRIAVLLGDPSGVGPEMAVKLLARQRNLDAAHVLLIADPVVLAAGERAADAKLDPLRIDSLDALRFEDGRPTLLACDWMTGQEPVPGESNEQSGRASFEALELATQAVLQGQADGILFAPLNKHSLRLGGLVHEDELRYMQERFAVKGFVCEFNLTGSLWTSRVTSHIPLKDVASHITVQGVGDAVKIIASALRRAGVAQPRIAVTGLNPHAGDGGSIGMEEIEIIAPAIEQLRAEGFDARGPFSPDTVFIGARRGDVDAVVSMYHDQGQIAMKLMGFEQGVTLHGGLPVPVATSASGSAFDIAGKGIAKIEGLQQAFDLCVRMAGGAPVRVAAQATAEAAA</sequence>
<evidence type="ECO:0000256" key="1">
    <source>
        <dbReference type="ARBA" id="ARBA00022723"/>
    </source>
</evidence>
<dbReference type="GO" id="GO:0016491">
    <property type="term" value="F:oxidoreductase activity"/>
    <property type="evidence" value="ECO:0007669"/>
    <property type="project" value="UniProtKB-KW"/>
</dbReference>
<keyword evidence="3" id="KW-0520">NAD</keyword>
<dbReference type="InterPro" id="IPR005255">
    <property type="entry name" value="PdxA_fam"/>
</dbReference>
<dbReference type="GO" id="GO:0051287">
    <property type="term" value="F:NAD binding"/>
    <property type="evidence" value="ECO:0007669"/>
    <property type="project" value="InterPro"/>
</dbReference>
<keyword evidence="2" id="KW-0560">Oxidoreductase</keyword>
<dbReference type="Pfam" id="PF04166">
    <property type="entry name" value="PdxA"/>
    <property type="match status" value="1"/>
</dbReference>
<organism evidence="4 5">
    <name type="scientific">Variovorax gossypii</name>
    <dbReference type="NCBI Taxonomy" id="1679495"/>
    <lineage>
        <taxon>Bacteria</taxon>
        <taxon>Pseudomonadati</taxon>
        <taxon>Pseudomonadota</taxon>
        <taxon>Betaproteobacteria</taxon>
        <taxon>Burkholderiales</taxon>
        <taxon>Comamonadaceae</taxon>
        <taxon>Variovorax</taxon>
    </lineage>
</organism>